<keyword evidence="5" id="KW-1185">Reference proteome</keyword>
<feature type="binding site" evidence="2">
    <location>
        <begin position="14"/>
        <end position="21"/>
    </location>
    <ligand>
        <name>ATP</name>
        <dbReference type="ChEBI" id="CHEBI:30616"/>
    </ligand>
</feature>
<dbReference type="GO" id="GO:0016301">
    <property type="term" value="F:kinase activity"/>
    <property type="evidence" value="ECO:0007669"/>
    <property type="project" value="UniProtKB-KW"/>
</dbReference>
<evidence type="ECO:0000256" key="1">
    <source>
        <dbReference type="ARBA" id="ARBA00023277"/>
    </source>
</evidence>
<dbReference type="Pfam" id="PF03702">
    <property type="entry name" value="AnmK"/>
    <property type="match status" value="1"/>
</dbReference>
<proteinExistence type="inferred from homology"/>
<dbReference type="EMBL" id="CP084930">
    <property type="protein sequence ID" value="USI73045.1"/>
    <property type="molecule type" value="Genomic_DNA"/>
</dbReference>
<comment type="function">
    <text evidence="2">Catalyzes the specific phosphorylation of 1,6-anhydro-N-acetylmuramic acid (anhMurNAc) with the simultaneous cleavage of the 1,6-anhydro ring, generating MurNAc-6-P. Is required for the utilization of anhMurNAc either imported from the medium or derived from its own cell wall murein, and thus plays a role in cell wall recycling.</text>
</comment>
<dbReference type="Proteomes" id="UP001056937">
    <property type="component" value="Chromosome 1"/>
</dbReference>
<name>A0ABY4X820_9SPHN</name>
<comment type="similarity">
    <text evidence="2">Belongs to the anhydro-N-acetylmuramic acid kinase family.</text>
</comment>
<dbReference type="PANTHER" id="PTHR30605">
    <property type="entry name" value="ANHYDRO-N-ACETYLMURAMIC ACID KINASE"/>
    <property type="match status" value="1"/>
</dbReference>
<dbReference type="HAMAP" id="MF_01270">
    <property type="entry name" value="AnhMurNAc_kinase"/>
    <property type="match status" value="1"/>
</dbReference>
<keyword evidence="2" id="KW-0547">Nucleotide-binding</keyword>
<dbReference type="RefSeq" id="WP_252166856.1">
    <property type="nucleotide sequence ID" value="NZ_CP084930.1"/>
</dbReference>
<comment type="pathway">
    <text evidence="2">Amino-sugar metabolism; 1,6-anhydro-N-acetylmuramate degradation.</text>
</comment>
<dbReference type="NCBIfam" id="NF007141">
    <property type="entry name" value="PRK09585.1-5"/>
    <property type="match status" value="1"/>
</dbReference>
<gene>
    <name evidence="2" type="primary">anmK</name>
    <name evidence="4" type="ORF">LHA26_00770</name>
</gene>
<comment type="pathway">
    <text evidence="2">Cell wall biogenesis; peptidoglycan recycling.</text>
</comment>
<keyword evidence="1 2" id="KW-0119">Carbohydrate metabolism</keyword>
<dbReference type="PANTHER" id="PTHR30605:SF0">
    <property type="entry name" value="ANHYDRO-N-ACETYLMURAMIC ACID KINASE"/>
    <property type="match status" value="1"/>
</dbReference>
<accession>A0ABY4X820</accession>
<protein>
    <recommendedName>
        <fullName evidence="2">Anhydro-N-acetylmuramic acid kinase</fullName>
        <ecNumber evidence="2">2.7.1.170</ecNumber>
    </recommendedName>
    <alternativeName>
        <fullName evidence="2">AnhMurNAc kinase</fullName>
    </alternativeName>
</protein>
<organism evidence="4 5">
    <name type="scientific">Sphingomonas morindae</name>
    <dbReference type="NCBI Taxonomy" id="1541170"/>
    <lineage>
        <taxon>Bacteria</taxon>
        <taxon>Pseudomonadati</taxon>
        <taxon>Pseudomonadota</taxon>
        <taxon>Alphaproteobacteria</taxon>
        <taxon>Sphingomonadales</taxon>
        <taxon>Sphingomonadaceae</taxon>
        <taxon>Sphingomonas</taxon>
    </lineage>
</organism>
<dbReference type="InterPro" id="IPR005338">
    <property type="entry name" value="Anhydro_N_Ac-Mur_kinase"/>
</dbReference>
<evidence type="ECO:0000256" key="2">
    <source>
        <dbReference type="HAMAP-Rule" id="MF_01270"/>
    </source>
</evidence>
<dbReference type="InterPro" id="IPR043129">
    <property type="entry name" value="ATPase_NBD"/>
</dbReference>
<dbReference type="SUPFAM" id="SSF53067">
    <property type="entry name" value="Actin-like ATPase domain"/>
    <property type="match status" value="1"/>
</dbReference>
<sequence length="367" mass="37792">MGSEHVLAVGLMSGTSLDGVDAALIETDGEAHVRPIAFRSEPYAETDRRQLQAATQRALACAAPGADATIDAAAAMLTDRHVAAVRRLLAEAGVAPEQVAVAGFHGQTVAHRPDRGWTWQIGDGAALARALGIAVTDDFRSADVAAGGQGAPLIPVYHRALIGAEGLPAAVLNLGGVANITYLDQDRLIAFDTGPANGLIDDWMAAECGRAFDAGGALAAQGHVDASVLDMLLDSDWFDQPPPKSLDRADFTIQPARGLAPADGAATLTAFTAATVALALDLLPARPARLIVAGGGRHNATLMAMLAARTGLPVTPIEALGWNGDATEAEGFAYLAVRARRGLPISFPGTTGVAAPRTGGRHHDPQR</sequence>
<feature type="region of interest" description="Disordered" evidence="3">
    <location>
        <begin position="348"/>
        <end position="367"/>
    </location>
</feature>
<evidence type="ECO:0000313" key="5">
    <source>
        <dbReference type="Proteomes" id="UP001056937"/>
    </source>
</evidence>
<dbReference type="EC" id="2.7.1.170" evidence="2"/>
<keyword evidence="2" id="KW-0067">ATP-binding</keyword>
<evidence type="ECO:0000313" key="4">
    <source>
        <dbReference type="EMBL" id="USI73045.1"/>
    </source>
</evidence>
<comment type="catalytic activity">
    <reaction evidence="2">
        <text>1,6-anhydro-N-acetyl-beta-muramate + ATP + H2O = N-acetyl-D-muramate 6-phosphate + ADP + H(+)</text>
        <dbReference type="Rhea" id="RHEA:24952"/>
        <dbReference type="ChEBI" id="CHEBI:15377"/>
        <dbReference type="ChEBI" id="CHEBI:15378"/>
        <dbReference type="ChEBI" id="CHEBI:30616"/>
        <dbReference type="ChEBI" id="CHEBI:58690"/>
        <dbReference type="ChEBI" id="CHEBI:58722"/>
        <dbReference type="ChEBI" id="CHEBI:456216"/>
        <dbReference type="EC" id="2.7.1.170"/>
    </reaction>
</comment>
<keyword evidence="2 4" id="KW-0418">Kinase</keyword>
<evidence type="ECO:0000256" key="3">
    <source>
        <dbReference type="SAM" id="MobiDB-lite"/>
    </source>
</evidence>
<dbReference type="Gene3D" id="3.30.420.40">
    <property type="match status" value="2"/>
</dbReference>
<keyword evidence="2 4" id="KW-0808">Transferase</keyword>
<reference evidence="4" key="1">
    <citation type="journal article" date="2022" name="Toxins">
        <title>Genomic Analysis of Sphingopyxis sp. USTB-05 for Biodegrading Cyanobacterial Hepatotoxins.</title>
        <authorList>
            <person name="Liu C."/>
            <person name="Xu Q."/>
            <person name="Zhao Z."/>
            <person name="Zhang H."/>
            <person name="Liu X."/>
            <person name="Yin C."/>
            <person name="Liu Y."/>
            <person name="Yan H."/>
        </authorList>
    </citation>
    <scope>NUCLEOTIDE SEQUENCE</scope>
    <source>
        <strain evidence="4">NBD5</strain>
    </source>
</reference>